<dbReference type="PANTHER" id="PTHR41313">
    <property type="entry name" value="ADENINE-SPECIFIC METHYLTRANSFERASE"/>
    <property type="match status" value="1"/>
</dbReference>
<evidence type="ECO:0000259" key="1">
    <source>
        <dbReference type="Pfam" id="PF02384"/>
    </source>
</evidence>
<proteinExistence type="predicted"/>
<dbReference type="EMBL" id="JBHUMZ010000048">
    <property type="protein sequence ID" value="MFD2639846.1"/>
    <property type="molecule type" value="Genomic_DNA"/>
</dbReference>
<dbReference type="Gene3D" id="3.40.50.150">
    <property type="entry name" value="Vaccinia Virus protein VP39"/>
    <property type="match status" value="1"/>
</dbReference>
<dbReference type="InterPro" id="IPR016843">
    <property type="entry name" value="S-AdoMet-dep_Ade-MeTrfase_prd"/>
</dbReference>
<dbReference type="GO" id="GO:0008168">
    <property type="term" value="F:methyltransferase activity"/>
    <property type="evidence" value="ECO:0007669"/>
    <property type="project" value="UniProtKB-KW"/>
</dbReference>
<dbReference type="Pfam" id="PF21106">
    <property type="entry name" value="YtxK_like"/>
    <property type="match status" value="1"/>
</dbReference>
<name>A0ABW5QD89_9BACI</name>
<dbReference type="Pfam" id="PF02384">
    <property type="entry name" value="N6_Mtase"/>
    <property type="match status" value="1"/>
</dbReference>
<dbReference type="GO" id="GO:0032259">
    <property type="term" value="P:methylation"/>
    <property type="evidence" value="ECO:0007669"/>
    <property type="project" value="UniProtKB-KW"/>
</dbReference>
<dbReference type="InterPro" id="IPR029063">
    <property type="entry name" value="SAM-dependent_MTases_sf"/>
</dbReference>
<sequence>MEQQIEIIFKWLDETTEIITKQEDVPYLDGLIAASELLFYRELPDDLEPTYEQQLQTKLSQINLSEYTGEMRRKGLQLAILKGMKGQTQQHHYITPDTVGMFIGYLVQRFVGTEKPYTLFDPACGTANLLFAVLNQQEVLKESIKLYGSEVDPTLIRLAYINANLQEKEVEFFHQDSLKPILLEPVDVVVSDLPVGYYPDDETAQGYELKAEQDHSYSHHLFIEQSIKYTKEGGYLFFVVPSMLFESDQKDQLQAYLKKHAHIVGLLQLPESMFKNETMRKSIFVLQKKGEATKDPKKVMLADLPSFKEAEAMQQVLQQLNQWFENER</sequence>
<dbReference type="Proteomes" id="UP001597452">
    <property type="component" value="Unassembled WGS sequence"/>
</dbReference>
<keyword evidence="3" id="KW-0808">Transferase</keyword>
<feature type="domain" description="YtxK-like N-terminal helical" evidence="2">
    <location>
        <begin position="7"/>
        <end position="84"/>
    </location>
</feature>
<keyword evidence="4" id="KW-1185">Reference proteome</keyword>
<dbReference type="SUPFAM" id="SSF53335">
    <property type="entry name" value="S-adenosyl-L-methionine-dependent methyltransferases"/>
    <property type="match status" value="1"/>
</dbReference>
<accession>A0ABW5QD89</accession>
<protein>
    <submittedName>
        <fullName evidence="3">Class I SAM-dependent methyltransferase</fullName>
    </submittedName>
</protein>
<feature type="domain" description="DNA methylase adenine-specific" evidence="1">
    <location>
        <begin position="92"/>
        <end position="311"/>
    </location>
</feature>
<dbReference type="RefSeq" id="WP_377329876.1">
    <property type="nucleotide sequence ID" value="NZ_JBHUMZ010000048.1"/>
</dbReference>
<gene>
    <name evidence="3" type="ORF">ACFSW4_13340</name>
</gene>
<dbReference type="CDD" id="cd02440">
    <property type="entry name" value="AdoMet_MTases"/>
    <property type="match status" value="1"/>
</dbReference>
<dbReference type="InterPro" id="IPR052933">
    <property type="entry name" value="DNA_Protect_Modify"/>
</dbReference>
<dbReference type="PIRSF" id="PIRSF026567">
    <property type="entry name" value="Adenine_mtase_bact_prd"/>
    <property type="match status" value="1"/>
</dbReference>
<dbReference type="PRINTS" id="PR00507">
    <property type="entry name" value="N12N6MTFRASE"/>
</dbReference>
<evidence type="ECO:0000313" key="3">
    <source>
        <dbReference type="EMBL" id="MFD2639846.1"/>
    </source>
</evidence>
<evidence type="ECO:0000313" key="4">
    <source>
        <dbReference type="Proteomes" id="UP001597452"/>
    </source>
</evidence>
<reference evidence="4" key="1">
    <citation type="journal article" date="2019" name="Int. J. Syst. Evol. Microbiol.">
        <title>The Global Catalogue of Microorganisms (GCM) 10K type strain sequencing project: providing services to taxonomists for standard genome sequencing and annotation.</title>
        <authorList>
            <consortium name="The Broad Institute Genomics Platform"/>
            <consortium name="The Broad Institute Genome Sequencing Center for Infectious Disease"/>
            <person name="Wu L."/>
            <person name="Ma J."/>
        </authorList>
    </citation>
    <scope>NUCLEOTIDE SEQUENCE [LARGE SCALE GENOMIC DNA]</scope>
    <source>
        <strain evidence="4">TISTR 1571</strain>
    </source>
</reference>
<dbReference type="InterPro" id="IPR003356">
    <property type="entry name" value="DNA_methylase_A-5"/>
</dbReference>
<keyword evidence="3" id="KW-0489">Methyltransferase</keyword>
<dbReference type="InterPro" id="IPR048375">
    <property type="entry name" value="YtxK-like_N"/>
</dbReference>
<dbReference type="Gene3D" id="1.10.150.470">
    <property type="match status" value="1"/>
</dbReference>
<evidence type="ECO:0000259" key="2">
    <source>
        <dbReference type="Pfam" id="PF21106"/>
    </source>
</evidence>
<comment type="caution">
    <text evidence="3">The sequence shown here is derived from an EMBL/GenBank/DDBJ whole genome shotgun (WGS) entry which is preliminary data.</text>
</comment>
<dbReference type="PANTHER" id="PTHR41313:SF1">
    <property type="entry name" value="DNA METHYLASE ADENINE-SPECIFIC DOMAIN-CONTAINING PROTEIN"/>
    <property type="match status" value="1"/>
</dbReference>
<organism evidence="3 4">
    <name type="scientific">Piscibacillus salipiscarius</name>
    <dbReference type="NCBI Taxonomy" id="299480"/>
    <lineage>
        <taxon>Bacteria</taxon>
        <taxon>Bacillati</taxon>
        <taxon>Bacillota</taxon>
        <taxon>Bacilli</taxon>
        <taxon>Bacillales</taxon>
        <taxon>Bacillaceae</taxon>
        <taxon>Piscibacillus</taxon>
    </lineage>
</organism>